<name>G7UUA0_PSEUP</name>
<sequence>MTELSDSALPADLDRVLRDYERAWRAGDAKAIASLFTEDGVLLQNHRPPIRGRPAIQAVYEGQPGSPLRLRALAYAGGDTVGYIVGGYRYGDAPHDIGKFTITLQRAPGKHWLISSDMDSMNAPPKPRPAPDTPAPTKTPPGSH</sequence>
<dbReference type="Proteomes" id="UP000005870">
    <property type="component" value="Chromosome"/>
</dbReference>
<feature type="domain" description="DUF4440" evidence="2">
    <location>
        <begin position="15"/>
        <end position="114"/>
    </location>
</feature>
<dbReference type="Gene3D" id="3.10.450.50">
    <property type="match status" value="1"/>
</dbReference>
<dbReference type="NCBIfam" id="TIGR02246">
    <property type="entry name" value="SgcJ/EcaC family oxidoreductase"/>
    <property type="match status" value="1"/>
</dbReference>
<dbReference type="Pfam" id="PF14534">
    <property type="entry name" value="DUF4440"/>
    <property type="match status" value="1"/>
</dbReference>
<dbReference type="InterPro" id="IPR032710">
    <property type="entry name" value="NTF2-like_dom_sf"/>
</dbReference>
<dbReference type="KEGG" id="psd:DSC_01680"/>
<dbReference type="InterPro" id="IPR027843">
    <property type="entry name" value="DUF4440"/>
</dbReference>
<dbReference type="AlphaFoldDB" id="G7UUA0"/>
<gene>
    <name evidence="3" type="ordered locus">DSC_01680</name>
</gene>
<evidence type="ECO:0000313" key="4">
    <source>
        <dbReference type="Proteomes" id="UP000005870"/>
    </source>
</evidence>
<dbReference type="HOGENOM" id="CLU_145438_0_0_6"/>
<dbReference type="InterPro" id="IPR011944">
    <property type="entry name" value="Steroid_delta5-4_isomerase"/>
</dbReference>
<dbReference type="eggNOG" id="COG4319">
    <property type="taxonomic scope" value="Bacteria"/>
</dbReference>
<accession>G7UUA0</accession>
<evidence type="ECO:0000256" key="1">
    <source>
        <dbReference type="SAM" id="MobiDB-lite"/>
    </source>
</evidence>
<protein>
    <recommendedName>
        <fullName evidence="2">DUF4440 domain-containing protein</fullName>
    </recommendedName>
</protein>
<keyword evidence="4" id="KW-1185">Reference proteome</keyword>
<reference evidence="3 4" key="1">
    <citation type="journal article" date="2012" name="J. Bacteriol.">
        <title>Complete Genome Sequence of the BTEX-Degrading Bacterium Pseudoxanthomonas spadix BD-a59.</title>
        <authorList>
            <person name="Lee S.H."/>
            <person name="Jin H.M."/>
            <person name="Lee H.J."/>
            <person name="Kim J.M."/>
            <person name="Jeon C.O."/>
        </authorList>
    </citation>
    <scope>NUCLEOTIDE SEQUENCE [LARGE SCALE GENOMIC DNA]</scope>
    <source>
        <strain evidence="3 4">BD-a59</strain>
    </source>
</reference>
<feature type="compositionally biased region" description="Pro residues" evidence="1">
    <location>
        <begin position="124"/>
        <end position="144"/>
    </location>
</feature>
<dbReference type="SUPFAM" id="SSF54427">
    <property type="entry name" value="NTF2-like"/>
    <property type="match status" value="1"/>
</dbReference>
<evidence type="ECO:0000259" key="2">
    <source>
        <dbReference type="Pfam" id="PF14534"/>
    </source>
</evidence>
<evidence type="ECO:0000313" key="3">
    <source>
        <dbReference type="EMBL" id="AER54989.1"/>
    </source>
</evidence>
<dbReference type="EMBL" id="CP003093">
    <property type="protein sequence ID" value="AER54989.1"/>
    <property type="molecule type" value="Genomic_DNA"/>
</dbReference>
<proteinExistence type="predicted"/>
<feature type="region of interest" description="Disordered" evidence="1">
    <location>
        <begin position="115"/>
        <end position="144"/>
    </location>
</feature>
<organism evidence="3 4">
    <name type="scientific">Pseudoxanthomonas spadix (strain BD-a59)</name>
    <dbReference type="NCBI Taxonomy" id="1045855"/>
    <lineage>
        <taxon>Bacteria</taxon>
        <taxon>Pseudomonadati</taxon>
        <taxon>Pseudomonadota</taxon>
        <taxon>Gammaproteobacteria</taxon>
        <taxon>Lysobacterales</taxon>
        <taxon>Lysobacteraceae</taxon>
        <taxon>Pseudoxanthomonas</taxon>
    </lineage>
</organism>